<evidence type="ECO:0000313" key="2">
    <source>
        <dbReference type="EMBL" id="PFX25350.1"/>
    </source>
</evidence>
<organism evidence="2 3">
    <name type="scientific">Stylophora pistillata</name>
    <name type="common">Smooth cauliflower coral</name>
    <dbReference type="NCBI Taxonomy" id="50429"/>
    <lineage>
        <taxon>Eukaryota</taxon>
        <taxon>Metazoa</taxon>
        <taxon>Cnidaria</taxon>
        <taxon>Anthozoa</taxon>
        <taxon>Hexacorallia</taxon>
        <taxon>Scleractinia</taxon>
        <taxon>Astrocoeniina</taxon>
        <taxon>Pocilloporidae</taxon>
        <taxon>Stylophora</taxon>
    </lineage>
</organism>
<feature type="region of interest" description="Disordered" evidence="1">
    <location>
        <begin position="1"/>
        <end position="40"/>
    </location>
</feature>
<evidence type="ECO:0000256" key="1">
    <source>
        <dbReference type="SAM" id="MobiDB-lite"/>
    </source>
</evidence>
<dbReference type="Proteomes" id="UP000225706">
    <property type="component" value="Unassembled WGS sequence"/>
</dbReference>
<comment type="caution">
    <text evidence="2">The sequence shown here is derived from an EMBL/GenBank/DDBJ whole genome shotgun (WGS) entry which is preliminary data.</text>
</comment>
<name>A0A2B4S989_STYPI</name>
<keyword evidence="3" id="KW-1185">Reference proteome</keyword>
<accession>A0A2B4S989</accession>
<reference evidence="3" key="1">
    <citation type="journal article" date="2017" name="bioRxiv">
        <title>Comparative analysis of the genomes of Stylophora pistillata and Acropora digitifera provides evidence for extensive differences between species of corals.</title>
        <authorList>
            <person name="Voolstra C.R."/>
            <person name="Li Y."/>
            <person name="Liew Y.J."/>
            <person name="Baumgarten S."/>
            <person name="Zoccola D."/>
            <person name="Flot J.-F."/>
            <person name="Tambutte S."/>
            <person name="Allemand D."/>
            <person name="Aranda M."/>
        </authorList>
    </citation>
    <scope>NUCLEOTIDE SEQUENCE [LARGE SCALE GENOMIC DNA]</scope>
</reference>
<dbReference type="AlphaFoldDB" id="A0A2B4S989"/>
<sequence length="140" mass="15770">MDLLTKSKSRTSCLTDHNIPEGTRELEEQLEKQDVRSRVSPAVFRSQSGLECKDRLNQSANDKCDSYAEARGVGKFAESLCRGLIFQHETPHIQLQRKLEMGPMIESRVMDSGTARAQIQKAKAKDSGTWKFGSTRPQEN</sequence>
<protein>
    <submittedName>
        <fullName evidence="2">Uncharacterized protein</fullName>
    </submittedName>
</protein>
<evidence type="ECO:0000313" key="3">
    <source>
        <dbReference type="Proteomes" id="UP000225706"/>
    </source>
</evidence>
<feature type="compositionally biased region" description="Basic and acidic residues" evidence="1">
    <location>
        <begin position="18"/>
        <end position="37"/>
    </location>
</feature>
<feature type="region of interest" description="Disordered" evidence="1">
    <location>
        <begin position="113"/>
        <end position="140"/>
    </location>
</feature>
<gene>
    <name evidence="2" type="ORF">AWC38_SpisGene10049</name>
</gene>
<proteinExistence type="predicted"/>
<dbReference type="EMBL" id="LSMT01000153">
    <property type="protein sequence ID" value="PFX25350.1"/>
    <property type="molecule type" value="Genomic_DNA"/>
</dbReference>